<evidence type="ECO:0000256" key="1">
    <source>
        <dbReference type="ARBA" id="ARBA00023235"/>
    </source>
</evidence>
<gene>
    <name evidence="3" type="ORF">BC643_3454</name>
</gene>
<keyword evidence="4" id="KW-1185">Reference proteome</keyword>
<organism evidence="3 4">
    <name type="scientific">Mangrovibacterium diazotrophicum</name>
    <dbReference type="NCBI Taxonomy" id="1261403"/>
    <lineage>
        <taxon>Bacteria</taxon>
        <taxon>Pseudomonadati</taxon>
        <taxon>Bacteroidota</taxon>
        <taxon>Bacteroidia</taxon>
        <taxon>Marinilabiliales</taxon>
        <taxon>Prolixibacteraceae</taxon>
        <taxon>Mangrovibacterium</taxon>
    </lineage>
</organism>
<dbReference type="SUPFAM" id="SSF55331">
    <property type="entry name" value="Tautomerase/MIF"/>
    <property type="match status" value="1"/>
</dbReference>
<name>A0A419VYS9_9BACT</name>
<dbReference type="Gene3D" id="3.30.429.10">
    <property type="entry name" value="Macrophage Migration Inhibitory Factor"/>
    <property type="match status" value="1"/>
</dbReference>
<evidence type="ECO:0000313" key="4">
    <source>
        <dbReference type="Proteomes" id="UP000283387"/>
    </source>
</evidence>
<dbReference type="InterPro" id="IPR004370">
    <property type="entry name" value="4-OT-like_dom"/>
</dbReference>
<dbReference type="RefSeq" id="WP_120274479.1">
    <property type="nucleotide sequence ID" value="NZ_RAPN01000002.1"/>
</dbReference>
<dbReference type="InterPro" id="IPR014347">
    <property type="entry name" value="Tautomerase/MIF_sf"/>
</dbReference>
<sequence length="76" mass="8831">MPHFQIKLLEGKTEEQKQKLAEEVVKAAQRVIGYGDESYSVTIEDFTFGEWKNKVYLTDIMGRKDILFKEPGYSLD</sequence>
<protein>
    <submittedName>
        <fullName evidence="3">4-oxalocrotonate tautomerase</fullName>
    </submittedName>
</protein>
<evidence type="ECO:0000313" key="3">
    <source>
        <dbReference type="EMBL" id="RKD88309.1"/>
    </source>
</evidence>
<comment type="caution">
    <text evidence="3">The sequence shown here is derived from an EMBL/GenBank/DDBJ whole genome shotgun (WGS) entry which is preliminary data.</text>
</comment>
<dbReference type="OrthoDB" id="5405937at2"/>
<proteinExistence type="predicted"/>
<evidence type="ECO:0000259" key="2">
    <source>
        <dbReference type="Pfam" id="PF01361"/>
    </source>
</evidence>
<dbReference type="AlphaFoldDB" id="A0A419VYS9"/>
<accession>A0A419VYS9</accession>
<reference evidence="3 4" key="1">
    <citation type="submission" date="2018-09" db="EMBL/GenBank/DDBJ databases">
        <title>Genomic Encyclopedia of Archaeal and Bacterial Type Strains, Phase II (KMG-II): from individual species to whole genera.</title>
        <authorList>
            <person name="Goeker M."/>
        </authorList>
    </citation>
    <scope>NUCLEOTIDE SEQUENCE [LARGE SCALE GENOMIC DNA]</scope>
    <source>
        <strain evidence="3 4">DSM 27148</strain>
    </source>
</reference>
<dbReference type="EMBL" id="RAPN01000002">
    <property type="protein sequence ID" value="RKD88309.1"/>
    <property type="molecule type" value="Genomic_DNA"/>
</dbReference>
<dbReference type="Proteomes" id="UP000283387">
    <property type="component" value="Unassembled WGS sequence"/>
</dbReference>
<dbReference type="Pfam" id="PF01361">
    <property type="entry name" value="Tautomerase"/>
    <property type="match status" value="1"/>
</dbReference>
<feature type="domain" description="4-oxalocrotonate tautomerase-like" evidence="2">
    <location>
        <begin position="2"/>
        <end position="51"/>
    </location>
</feature>
<dbReference type="GO" id="GO:0016853">
    <property type="term" value="F:isomerase activity"/>
    <property type="evidence" value="ECO:0007669"/>
    <property type="project" value="UniProtKB-KW"/>
</dbReference>
<keyword evidence="1" id="KW-0413">Isomerase</keyword>